<evidence type="ECO:0000313" key="3">
    <source>
        <dbReference type="EMBL" id="WAL62099.1"/>
    </source>
</evidence>
<keyword evidence="4" id="KW-1185">Reference proteome</keyword>
<dbReference type="EMBL" id="CP113797">
    <property type="protein sequence ID" value="WAL62099.1"/>
    <property type="molecule type" value="Genomic_DNA"/>
</dbReference>
<proteinExistence type="predicted"/>
<gene>
    <name evidence="3" type="ORF">OXH18_08965</name>
</gene>
<evidence type="ECO:0000256" key="2">
    <source>
        <dbReference type="SAM" id="Phobius"/>
    </source>
</evidence>
<protein>
    <submittedName>
        <fullName evidence="3">Uncharacterized protein</fullName>
    </submittedName>
</protein>
<dbReference type="AlphaFoldDB" id="A0A9E8ZHV7"/>
<feature type="transmembrane region" description="Helical" evidence="2">
    <location>
        <begin position="7"/>
        <end position="25"/>
    </location>
</feature>
<keyword evidence="2" id="KW-0472">Membrane</keyword>
<evidence type="ECO:0000313" key="4">
    <source>
        <dbReference type="Proteomes" id="UP001163152"/>
    </source>
</evidence>
<reference evidence="3" key="1">
    <citation type="submission" date="2022-12" db="EMBL/GenBank/DDBJ databases">
        <title>Polyphasic identification of a Novel Hot-Spring Cyanobacterium Ocullathermofonsia sinensis gen nov. sp. nov. and Genomic Insights on its Adaptations to the Thermal Habitat.</title>
        <authorList>
            <person name="Daroch M."/>
            <person name="Tang J."/>
            <person name="Jiang Y."/>
        </authorList>
    </citation>
    <scope>NUCLEOTIDE SEQUENCE</scope>
    <source>
        <strain evidence="3">PKUAC-SCTA174</strain>
    </source>
</reference>
<organism evidence="3 4">
    <name type="scientific">Thermocoleostomius sinensis A174</name>
    <dbReference type="NCBI Taxonomy" id="2016057"/>
    <lineage>
        <taxon>Bacteria</taxon>
        <taxon>Bacillati</taxon>
        <taxon>Cyanobacteriota</taxon>
        <taxon>Cyanophyceae</taxon>
        <taxon>Oculatellales</taxon>
        <taxon>Oculatellaceae</taxon>
        <taxon>Thermocoleostomius</taxon>
    </lineage>
</organism>
<sequence>MDFLIPIFNTIVIAVAVILLMVGLMSAPWPVLLSILAIGIWLSKWLIRQSQLQDTLDDLEGFDPAPFNPSQPLADADVEVSLPSSAESIDTTTLSYRGASYSPSQNRSATTAQDGENKDAPETVRSGKYRGGVWTA</sequence>
<feature type="compositionally biased region" description="Polar residues" evidence="1">
    <location>
        <begin position="89"/>
        <end position="114"/>
    </location>
</feature>
<keyword evidence="2" id="KW-0812">Transmembrane</keyword>
<dbReference type="Proteomes" id="UP001163152">
    <property type="component" value="Chromosome"/>
</dbReference>
<accession>A0A9E8ZHV7</accession>
<keyword evidence="2" id="KW-1133">Transmembrane helix</keyword>
<feature type="region of interest" description="Disordered" evidence="1">
    <location>
        <begin position="89"/>
        <end position="136"/>
    </location>
</feature>
<dbReference type="RefSeq" id="WP_268612200.1">
    <property type="nucleotide sequence ID" value="NZ_CP113797.1"/>
</dbReference>
<evidence type="ECO:0000256" key="1">
    <source>
        <dbReference type="SAM" id="MobiDB-lite"/>
    </source>
</evidence>
<name>A0A9E8ZHV7_9CYAN</name>
<dbReference type="KEGG" id="tsin:OXH18_08965"/>